<dbReference type="PROSITE" id="PS51856">
    <property type="entry name" value="RHO_RNA_BD"/>
    <property type="match status" value="1"/>
</dbReference>
<evidence type="ECO:0000256" key="4">
    <source>
        <dbReference type="ARBA" id="ARBA00022806"/>
    </source>
</evidence>
<keyword evidence="5 9" id="KW-0067">ATP-binding</keyword>
<evidence type="ECO:0000313" key="14">
    <source>
        <dbReference type="EMBL" id="EPD28564.1"/>
    </source>
</evidence>
<dbReference type="RefSeq" id="WP_016441738.1">
    <property type="nucleotide sequence ID" value="NZ_KE150262.1"/>
</dbReference>
<dbReference type="SUPFAM" id="SSF50249">
    <property type="entry name" value="Nucleic acid-binding proteins"/>
    <property type="match status" value="1"/>
</dbReference>
<evidence type="ECO:0000256" key="1">
    <source>
        <dbReference type="ARBA" id="ARBA00022472"/>
    </source>
</evidence>
<keyword evidence="6 9" id="KW-0694">RNA-binding</keyword>
<evidence type="ECO:0000256" key="6">
    <source>
        <dbReference type="ARBA" id="ARBA00022884"/>
    </source>
</evidence>
<name>S2WL10_9ACTO</name>
<accession>S2WL10</accession>
<dbReference type="InterPro" id="IPR003593">
    <property type="entry name" value="AAA+_ATPase"/>
</dbReference>
<dbReference type="GO" id="GO:0008186">
    <property type="term" value="F:ATP-dependent activity, acting on RNA"/>
    <property type="evidence" value="ECO:0007669"/>
    <property type="project" value="UniProtKB-UniRule"/>
</dbReference>
<feature type="compositionally biased region" description="Basic and acidic residues" evidence="12">
    <location>
        <begin position="205"/>
        <end position="230"/>
    </location>
</feature>
<dbReference type="SMART" id="SM00382">
    <property type="entry name" value="AAA"/>
    <property type="match status" value="1"/>
</dbReference>
<evidence type="ECO:0000259" key="13">
    <source>
        <dbReference type="PROSITE" id="PS51856"/>
    </source>
</evidence>
<dbReference type="PATRIC" id="fig|883067.3.peg.90"/>
<evidence type="ECO:0000313" key="15">
    <source>
        <dbReference type="Proteomes" id="UP000014393"/>
    </source>
</evidence>
<dbReference type="EMBL" id="AGWM01000002">
    <property type="protein sequence ID" value="EPD28564.1"/>
    <property type="molecule type" value="Genomic_DNA"/>
</dbReference>
<dbReference type="CDD" id="cd01128">
    <property type="entry name" value="rho_factor_C"/>
    <property type="match status" value="1"/>
</dbReference>
<evidence type="ECO:0000256" key="3">
    <source>
        <dbReference type="ARBA" id="ARBA00022801"/>
    </source>
</evidence>
<dbReference type="SMART" id="SM00959">
    <property type="entry name" value="Rho_N"/>
    <property type="match status" value="1"/>
</dbReference>
<dbReference type="SUPFAM" id="SSF52540">
    <property type="entry name" value="P-loop containing nucleoside triphosphate hydrolases"/>
    <property type="match status" value="1"/>
</dbReference>
<gene>
    <name evidence="9" type="primary">rho</name>
    <name evidence="14" type="ORF">HMPREF9237_00090</name>
</gene>
<keyword evidence="3 9" id="KW-0378">Hydrolase</keyword>
<dbReference type="Pfam" id="PF00006">
    <property type="entry name" value="ATP-synt_ab"/>
    <property type="match status" value="1"/>
</dbReference>
<dbReference type="Pfam" id="PF07497">
    <property type="entry name" value="Rho_RNA_bind"/>
    <property type="match status" value="1"/>
</dbReference>
<dbReference type="NCBIfam" id="TIGR00767">
    <property type="entry name" value="rho"/>
    <property type="match status" value="1"/>
</dbReference>
<dbReference type="PANTHER" id="PTHR46425:SF1">
    <property type="entry name" value="TRANSCRIPTION TERMINATION FACTOR RHO"/>
    <property type="match status" value="1"/>
</dbReference>
<dbReference type="Proteomes" id="UP000014393">
    <property type="component" value="Unassembled WGS sequence"/>
</dbReference>
<feature type="compositionally biased region" description="Basic and acidic residues" evidence="12">
    <location>
        <begin position="54"/>
        <end position="69"/>
    </location>
</feature>
<reference evidence="14 15" key="1">
    <citation type="submission" date="2013-05" db="EMBL/GenBank/DDBJ databases">
        <title>The Genome Sequence of Actinobaculum schaalii FB123-CNA2.</title>
        <authorList>
            <consortium name="The Broad Institute Genomics Platform"/>
            <person name="Earl A."/>
            <person name="Ward D."/>
            <person name="Feldgarden M."/>
            <person name="Gevers D."/>
            <person name="Saerens B."/>
            <person name="Vaneechoutte M."/>
            <person name="Walker B."/>
            <person name="Young S."/>
            <person name="Zeng Q."/>
            <person name="Gargeya S."/>
            <person name="Fitzgerald M."/>
            <person name="Haas B."/>
            <person name="Abouelleil A."/>
            <person name="Allen A.W."/>
            <person name="Alvarado L."/>
            <person name="Arachchi H.M."/>
            <person name="Berlin A.M."/>
            <person name="Chapman S.B."/>
            <person name="Gainer-Dewar J."/>
            <person name="Goldberg J."/>
            <person name="Griggs A."/>
            <person name="Gujja S."/>
            <person name="Hansen M."/>
            <person name="Howarth C."/>
            <person name="Imamovic A."/>
            <person name="Ireland A."/>
            <person name="Larimer J."/>
            <person name="McCowan C."/>
            <person name="Murphy C."/>
            <person name="Pearson M."/>
            <person name="Poon T.W."/>
            <person name="Priest M."/>
            <person name="Roberts A."/>
            <person name="Saif S."/>
            <person name="Shea T."/>
            <person name="Sisk P."/>
            <person name="Sykes S."/>
            <person name="Wortman J."/>
            <person name="Nusbaum C."/>
            <person name="Birren B."/>
        </authorList>
    </citation>
    <scope>NUCLEOTIDE SEQUENCE [LARGE SCALE GENOMIC DNA]</scope>
    <source>
        <strain evidence="14 15">FB123-CNA-2</strain>
    </source>
</reference>
<keyword evidence="1 9" id="KW-0806">Transcription termination</keyword>
<feature type="compositionally biased region" description="Low complexity" evidence="12">
    <location>
        <begin position="334"/>
        <end position="343"/>
    </location>
</feature>
<feature type="domain" description="Rho RNA-BD" evidence="13">
    <location>
        <begin position="260"/>
        <end position="355"/>
    </location>
</feature>
<dbReference type="eggNOG" id="COG1158">
    <property type="taxonomic scope" value="Bacteria"/>
</dbReference>
<evidence type="ECO:0000256" key="10">
    <source>
        <dbReference type="NCBIfam" id="TIGR00767"/>
    </source>
</evidence>
<comment type="caution">
    <text evidence="14">The sequence shown here is derived from an EMBL/GenBank/DDBJ whole genome shotgun (WGS) entry which is preliminary data.</text>
</comment>
<keyword evidence="2 9" id="KW-0547">Nucleotide-binding</keyword>
<feature type="region of interest" description="Disordered" evidence="12">
    <location>
        <begin position="310"/>
        <end position="346"/>
    </location>
</feature>
<dbReference type="InterPro" id="IPR004665">
    <property type="entry name" value="Term_rho"/>
</dbReference>
<comment type="caution">
    <text evidence="9">Lacks conserved residue(s) required for the propagation of feature annotation.</text>
</comment>
<dbReference type="AlphaFoldDB" id="S2WL10"/>
<feature type="binding site" evidence="9">
    <location>
        <position position="441"/>
    </location>
    <ligand>
        <name>ATP</name>
        <dbReference type="ChEBI" id="CHEBI:30616"/>
    </ligand>
</feature>
<dbReference type="Gene3D" id="2.40.50.140">
    <property type="entry name" value="Nucleic acid-binding proteins"/>
    <property type="match status" value="1"/>
</dbReference>
<dbReference type="InterPro" id="IPR012340">
    <property type="entry name" value="NA-bd_OB-fold"/>
</dbReference>
<evidence type="ECO:0000256" key="12">
    <source>
        <dbReference type="SAM" id="MobiDB-lite"/>
    </source>
</evidence>
<proteinExistence type="inferred from homology"/>
<dbReference type="HAMAP" id="MF_01884">
    <property type="entry name" value="Rho"/>
    <property type="match status" value="1"/>
</dbReference>
<feature type="compositionally biased region" description="Basic and acidic residues" evidence="12">
    <location>
        <begin position="182"/>
        <end position="196"/>
    </location>
</feature>
<comment type="similarity">
    <text evidence="9 11">Belongs to the Rho family.</text>
</comment>
<feature type="region of interest" description="Disordered" evidence="12">
    <location>
        <begin position="47"/>
        <end position="257"/>
    </location>
</feature>
<dbReference type="HOGENOM" id="CLU_016377_3_0_11"/>
<evidence type="ECO:0000256" key="9">
    <source>
        <dbReference type="HAMAP-Rule" id="MF_01884"/>
    </source>
</evidence>
<comment type="subunit">
    <text evidence="9">Homohexamer. The homohexamer assembles into an open ring structure.</text>
</comment>
<dbReference type="GO" id="GO:0006353">
    <property type="term" value="P:DNA-templated transcription termination"/>
    <property type="evidence" value="ECO:0007669"/>
    <property type="project" value="UniProtKB-UniRule"/>
</dbReference>
<evidence type="ECO:0000256" key="5">
    <source>
        <dbReference type="ARBA" id="ARBA00022840"/>
    </source>
</evidence>
<keyword evidence="4 9" id="KW-0347">Helicase</keyword>
<comment type="function">
    <text evidence="9">Facilitates transcription termination by a mechanism that involves Rho binding to the nascent RNA, activation of Rho's RNA-dependent ATPase activity, and release of the mRNA from the DNA template.</text>
</comment>
<dbReference type="GO" id="GO:0003723">
    <property type="term" value="F:RNA binding"/>
    <property type="evidence" value="ECO:0007669"/>
    <property type="project" value="UniProtKB-UniRule"/>
</dbReference>
<dbReference type="InterPro" id="IPR000194">
    <property type="entry name" value="ATPase_F1/V1/A1_a/bsu_nucl-bd"/>
</dbReference>
<evidence type="ECO:0000256" key="2">
    <source>
        <dbReference type="ARBA" id="ARBA00022741"/>
    </source>
</evidence>
<feature type="compositionally biased region" description="Basic residues" evidence="12">
    <location>
        <begin position="323"/>
        <end position="333"/>
    </location>
</feature>
<feature type="compositionally biased region" description="Basic and acidic residues" evidence="12">
    <location>
        <begin position="122"/>
        <end position="133"/>
    </location>
</feature>
<dbReference type="EC" id="3.6.4.-" evidence="9 10"/>
<feature type="binding site" evidence="9">
    <location>
        <begin position="398"/>
        <end position="403"/>
    </location>
    <ligand>
        <name>ATP</name>
        <dbReference type="ChEBI" id="CHEBI:30616"/>
    </ligand>
</feature>
<dbReference type="OrthoDB" id="9805197at2"/>
<dbReference type="Gene3D" id="3.40.50.300">
    <property type="entry name" value="P-loop containing nucleotide triphosphate hydrolases"/>
    <property type="match status" value="1"/>
</dbReference>
<feature type="compositionally biased region" description="Low complexity" evidence="12">
    <location>
        <begin position="85"/>
        <end position="121"/>
    </location>
</feature>
<dbReference type="NCBIfam" id="NF006886">
    <property type="entry name" value="PRK09376.1"/>
    <property type="match status" value="1"/>
</dbReference>
<feature type="binding site" evidence="9">
    <location>
        <begin position="410"/>
        <end position="415"/>
    </location>
    <ligand>
        <name>ATP</name>
        <dbReference type="ChEBI" id="CHEBI:30616"/>
    </ligand>
</feature>
<dbReference type="InterPro" id="IPR027417">
    <property type="entry name" value="P-loop_NTPase"/>
</dbReference>
<dbReference type="GO" id="GO:0005524">
    <property type="term" value="F:ATP binding"/>
    <property type="evidence" value="ECO:0007669"/>
    <property type="project" value="UniProtKB-UniRule"/>
</dbReference>
<dbReference type="GO" id="GO:0004386">
    <property type="term" value="F:helicase activity"/>
    <property type="evidence" value="ECO:0007669"/>
    <property type="project" value="UniProtKB-UniRule"/>
</dbReference>
<protein>
    <recommendedName>
        <fullName evidence="9 10">Transcription termination factor Rho</fullName>
        <ecNumber evidence="9 10">3.6.4.-</ecNumber>
    </recommendedName>
    <alternativeName>
        <fullName evidence="9">ATP-dependent helicase Rho</fullName>
    </alternativeName>
</protein>
<evidence type="ECO:0000256" key="8">
    <source>
        <dbReference type="ARBA" id="ARBA00023163"/>
    </source>
</evidence>
<dbReference type="InterPro" id="IPR011113">
    <property type="entry name" value="Rho_RNA-bd"/>
</dbReference>
<dbReference type="InterPro" id="IPR041703">
    <property type="entry name" value="Rho_factor_ATP-bd"/>
</dbReference>
<evidence type="ECO:0000256" key="7">
    <source>
        <dbReference type="ARBA" id="ARBA00023015"/>
    </source>
</evidence>
<dbReference type="GO" id="GO:0016787">
    <property type="term" value="F:hydrolase activity"/>
    <property type="evidence" value="ECO:0007669"/>
    <property type="project" value="UniProtKB-KW"/>
</dbReference>
<feature type="compositionally biased region" description="Basic and acidic residues" evidence="12">
    <location>
        <begin position="141"/>
        <end position="155"/>
    </location>
</feature>
<dbReference type="InterPro" id="IPR011112">
    <property type="entry name" value="Rho-like_N"/>
</dbReference>
<evidence type="ECO:0000256" key="11">
    <source>
        <dbReference type="PROSITE-ProRule" id="PRU01203"/>
    </source>
</evidence>
<keyword evidence="8 9" id="KW-0804">Transcription</keyword>
<keyword evidence="15" id="KW-1185">Reference proteome</keyword>
<sequence length="655" mass="72494">MTETPTSGAISTMRVPQLRALAEELGLDIDPKAKKADLLAAIREVRPARRGRPRKEDSLANITKPREKSAAATTAKTAAKKESEAVATEAAEAVAPTRKTRTVTRAAVSAPSAESAPVAAPSREEREDREERKVRRRVRRDHREPVHIDLPEPKPEAGQAARRSDSLSDENTLAVLDAIGDAAERRAGDHHDTTSERRRRKRNRRGEEHDEARRSRRTAERTERTDRTDHEAEESAPASKPEREERQEIPAGKRQAEDTLVPVAGIVDAQGNQMVLRTGGYLPGPNDAQISTALVRQYGLRRGDAVVGAIRQHDEDNSSHNNRNNKRNPRRRYNNQNNNRSGNQLVQVDTINSLPAAEAARRPDFNKLTPVYPDEILRLETERKGLSTRAIDLVAPIGKGQRGLIVSPPKAGKTMIMQQIAKAIAANDPEVHIMVVLVDERPEEVTDMRRIVKGEVIASTFDRPASDHTIVSELAIERAKRLVELGQDVVVLLDSLTRLSRAYNLAAPASGRILSGGVDAAALYPPKKFFGAARNIENGGSLTIIASALVETGSKMDEVIFEEFKGTGNMELRLSRQLADRRIFPAIDINASGTRREELLYKPEELKVIWQLRRALGTLGVDEAADFVLKRMRNTENNAEFLVSIMRSMQGSRGE</sequence>
<organism evidence="14 15">
    <name type="scientific">Actinotignum schaalii FB123-CNA-2</name>
    <dbReference type="NCBI Taxonomy" id="883067"/>
    <lineage>
        <taxon>Bacteria</taxon>
        <taxon>Bacillati</taxon>
        <taxon>Actinomycetota</taxon>
        <taxon>Actinomycetes</taxon>
        <taxon>Actinomycetales</taxon>
        <taxon>Actinomycetaceae</taxon>
        <taxon>Actinotignum</taxon>
    </lineage>
</organism>
<dbReference type="PANTHER" id="PTHR46425">
    <property type="entry name" value="TRANSCRIPTION TERMINATION FACTOR RHO"/>
    <property type="match status" value="1"/>
</dbReference>
<keyword evidence="7 9" id="KW-0805">Transcription regulation</keyword>